<accession>A0AAP3XR93</accession>
<evidence type="ECO:0000313" key="6">
    <source>
        <dbReference type="Proteomes" id="UP001301140"/>
    </source>
</evidence>
<dbReference type="PANTHER" id="PTHR43179">
    <property type="entry name" value="RHAMNOSYLTRANSFERASE WBBL"/>
    <property type="match status" value="1"/>
</dbReference>
<dbReference type="InterPro" id="IPR001173">
    <property type="entry name" value="Glyco_trans_2-like"/>
</dbReference>
<keyword evidence="2 5" id="KW-0328">Glycosyltransferase</keyword>
<proteinExistence type="inferred from homology"/>
<dbReference type="InterPro" id="IPR029044">
    <property type="entry name" value="Nucleotide-diphossugar_trans"/>
</dbReference>
<keyword evidence="3 5" id="KW-0808">Transferase</keyword>
<dbReference type="Pfam" id="PF00535">
    <property type="entry name" value="Glycos_transf_2"/>
    <property type="match status" value="1"/>
</dbReference>
<dbReference type="SUPFAM" id="SSF53448">
    <property type="entry name" value="Nucleotide-diphospho-sugar transferases"/>
    <property type="match status" value="1"/>
</dbReference>
<evidence type="ECO:0000313" key="5">
    <source>
        <dbReference type="EMBL" id="MDF1586503.1"/>
    </source>
</evidence>
<gene>
    <name evidence="5" type="ORF">PZ740_08915</name>
</gene>
<evidence type="ECO:0000256" key="3">
    <source>
        <dbReference type="ARBA" id="ARBA00022679"/>
    </source>
</evidence>
<dbReference type="RefSeq" id="WP_327788918.1">
    <property type="nucleotide sequence ID" value="NZ_JARGEQ010000090.1"/>
</dbReference>
<comment type="caution">
    <text evidence="5">The sequence shown here is derived from an EMBL/GenBank/DDBJ whole genome shotgun (WGS) entry which is preliminary data.</text>
</comment>
<comment type="similarity">
    <text evidence="1">Belongs to the glycosyltransferase 2 family.</text>
</comment>
<organism evidence="5 6">
    <name type="scientific">Marinimicrococcus flavescens</name>
    <dbReference type="NCBI Taxonomy" id="3031815"/>
    <lineage>
        <taxon>Bacteria</taxon>
        <taxon>Pseudomonadati</taxon>
        <taxon>Pseudomonadota</taxon>
        <taxon>Alphaproteobacteria</taxon>
        <taxon>Geminicoccales</taxon>
        <taxon>Geminicoccaceae</taxon>
        <taxon>Marinimicrococcus</taxon>
    </lineage>
</organism>
<dbReference type="EC" id="2.4.-.-" evidence="5"/>
<protein>
    <submittedName>
        <fullName evidence="5">Glycosyltransferase</fullName>
        <ecNumber evidence="5">2.4.-.-</ecNumber>
    </submittedName>
</protein>
<reference evidence="5 6" key="1">
    <citation type="submission" date="2023-03" db="EMBL/GenBank/DDBJ databases">
        <title>YIM 152171 draft genome.</title>
        <authorList>
            <person name="Yang Z."/>
        </authorList>
    </citation>
    <scope>NUCLEOTIDE SEQUENCE [LARGE SCALE GENOMIC DNA]</scope>
    <source>
        <strain evidence="5 6">YIM 152171</strain>
    </source>
</reference>
<dbReference type="Gene3D" id="3.90.550.10">
    <property type="entry name" value="Spore Coat Polysaccharide Biosynthesis Protein SpsA, Chain A"/>
    <property type="match status" value="1"/>
</dbReference>
<feature type="domain" description="Glycosyltransferase 2-like" evidence="4">
    <location>
        <begin position="18"/>
        <end position="180"/>
    </location>
</feature>
<evidence type="ECO:0000256" key="2">
    <source>
        <dbReference type="ARBA" id="ARBA00022676"/>
    </source>
</evidence>
<dbReference type="AlphaFoldDB" id="A0AAP3XR93"/>
<dbReference type="Proteomes" id="UP001301140">
    <property type="component" value="Unassembled WGS sequence"/>
</dbReference>
<dbReference type="GO" id="GO:0016757">
    <property type="term" value="F:glycosyltransferase activity"/>
    <property type="evidence" value="ECO:0007669"/>
    <property type="project" value="UniProtKB-KW"/>
</dbReference>
<name>A0AAP3XR93_9PROT</name>
<evidence type="ECO:0000256" key="1">
    <source>
        <dbReference type="ARBA" id="ARBA00006739"/>
    </source>
</evidence>
<sequence>MSLHEPAPRWRAATGIGVVVVTHRARRHLRRCLPPLLASPLRPRVLVVDSCSDDGTAELARSMGAEVFSVLRRDLNHGLTREHARRILGTPVVAMLSPDAYPQDAAFLEKLAAPVLEGRAAVSYGRQVAAADADLPARFARSFNYPATSQLRGLEDWPQYGSYTHFCSDACAAWSSEALDGIGGFPATLVSEETIAAARLLRAGHKIAYVAEAVVEHTHATRLLDSFRRQFDVGYTRTLFAGELLEREGDEPRGRRYALELVRAALAERPSALPLALADTALRWLGYRIGRRGPALPRGLARRLSGQDFYWLDPAPDSAAPAPAW</sequence>
<keyword evidence="6" id="KW-1185">Reference proteome</keyword>
<evidence type="ECO:0000259" key="4">
    <source>
        <dbReference type="Pfam" id="PF00535"/>
    </source>
</evidence>
<dbReference type="EMBL" id="JARGEQ010000090">
    <property type="protein sequence ID" value="MDF1586503.1"/>
    <property type="molecule type" value="Genomic_DNA"/>
</dbReference>
<dbReference type="PANTHER" id="PTHR43179:SF12">
    <property type="entry name" value="GALACTOFURANOSYLTRANSFERASE GLFT2"/>
    <property type="match status" value="1"/>
</dbReference>